<keyword evidence="1" id="KW-1133">Transmembrane helix</keyword>
<sequence>MSEDGVRFGARYWPVQLIGAGLAVLAAIAVTFSPDHSPAYGLSVFAGYALLSGAVTIASASRTDRTRFATGLTVVQGIVSVVVGAVGLSVLVFGEASLLALVLAVVIWAVPVGAAELVIGLRRSEASAASRDQIFVGAATVLLAVIALVGMGDSVFVVGWFGAYAAIVGVYLGIAAFSLKWDAARTSTEQNPVGS</sequence>
<evidence type="ECO:0008006" key="4">
    <source>
        <dbReference type="Google" id="ProtNLM"/>
    </source>
</evidence>
<dbReference type="Pfam" id="PF03729">
    <property type="entry name" value="DUF308"/>
    <property type="match status" value="1"/>
</dbReference>
<name>A0A2V1HS89_9MICO</name>
<accession>A0A2V1HS89</accession>
<feature type="transmembrane region" description="Helical" evidence="1">
    <location>
        <begin position="12"/>
        <end position="33"/>
    </location>
</feature>
<feature type="transmembrane region" description="Helical" evidence="1">
    <location>
        <begin position="72"/>
        <end position="93"/>
    </location>
</feature>
<feature type="transmembrane region" description="Helical" evidence="1">
    <location>
        <begin position="99"/>
        <end position="121"/>
    </location>
</feature>
<keyword evidence="1" id="KW-0472">Membrane</keyword>
<feature type="transmembrane region" description="Helical" evidence="1">
    <location>
        <begin position="39"/>
        <end position="60"/>
    </location>
</feature>
<dbReference type="Proteomes" id="UP000244893">
    <property type="component" value="Unassembled WGS sequence"/>
</dbReference>
<evidence type="ECO:0000256" key="1">
    <source>
        <dbReference type="SAM" id="Phobius"/>
    </source>
</evidence>
<dbReference type="InterPro" id="IPR005325">
    <property type="entry name" value="DUF308_memb"/>
</dbReference>
<feature type="transmembrane region" description="Helical" evidence="1">
    <location>
        <begin position="133"/>
        <end position="151"/>
    </location>
</feature>
<dbReference type="AlphaFoldDB" id="A0A2V1HS89"/>
<dbReference type="EMBL" id="QEOP01000001">
    <property type="protein sequence ID" value="PVZ95463.1"/>
    <property type="molecule type" value="Genomic_DNA"/>
</dbReference>
<protein>
    <recommendedName>
        <fullName evidence="4">DUF308 domain-containing protein</fullName>
    </recommendedName>
</protein>
<organism evidence="2 3">
    <name type="scientific">Amnibacterium flavum</name>
    <dbReference type="NCBI Taxonomy" id="2173173"/>
    <lineage>
        <taxon>Bacteria</taxon>
        <taxon>Bacillati</taxon>
        <taxon>Actinomycetota</taxon>
        <taxon>Actinomycetes</taxon>
        <taxon>Micrococcales</taxon>
        <taxon>Microbacteriaceae</taxon>
        <taxon>Amnibacterium</taxon>
    </lineage>
</organism>
<proteinExistence type="predicted"/>
<reference evidence="2 3" key="1">
    <citation type="submission" date="2018-05" db="EMBL/GenBank/DDBJ databases">
        <title>Amnibacterium sp. M8JJ-5, whole genome shotgun sequence.</title>
        <authorList>
            <person name="Tuo L."/>
        </authorList>
    </citation>
    <scope>NUCLEOTIDE SEQUENCE [LARGE SCALE GENOMIC DNA]</scope>
    <source>
        <strain evidence="2 3">M8JJ-5</strain>
    </source>
</reference>
<dbReference type="RefSeq" id="WP_116755199.1">
    <property type="nucleotide sequence ID" value="NZ_JBHUEX010000001.1"/>
</dbReference>
<keyword evidence="1" id="KW-0812">Transmembrane</keyword>
<feature type="transmembrane region" description="Helical" evidence="1">
    <location>
        <begin position="157"/>
        <end position="179"/>
    </location>
</feature>
<gene>
    <name evidence="2" type="ORF">DDQ50_02850</name>
</gene>
<dbReference type="OrthoDB" id="5126240at2"/>
<evidence type="ECO:0000313" key="2">
    <source>
        <dbReference type="EMBL" id="PVZ95463.1"/>
    </source>
</evidence>
<keyword evidence="3" id="KW-1185">Reference proteome</keyword>
<comment type="caution">
    <text evidence="2">The sequence shown here is derived from an EMBL/GenBank/DDBJ whole genome shotgun (WGS) entry which is preliminary data.</text>
</comment>
<evidence type="ECO:0000313" key="3">
    <source>
        <dbReference type="Proteomes" id="UP000244893"/>
    </source>
</evidence>